<dbReference type="EMBL" id="QJNU01001426">
    <property type="protein sequence ID" value="RYO76639.1"/>
    <property type="molecule type" value="Genomic_DNA"/>
</dbReference>
<gene>
    <name evidence="1" type="ORF">DL764_010285</name>
</gene>
<dbReference type="AlphaFoldDB" id="A0A4Q4SV67"/>
<protein>
    <submittedName>
        <fullName evidence="1">Uncharacterized protein</fullName>
    </submittedName>
</protein>
<name>A0A4Q4SV67_9PEZI</name>
<proteinExistence type="predicted"/>
<evidence type="ECO:0000313" key="2">
    <source>
        <dbReference type="Proteomes" id="UP000293360"/>
    </source>
</evidence>
<sequence>MQKVFNVPDDPDRLDEVITKSYDAATVKYVTFDNEKQKGFSVWGTESASEKKPEEGRNANRFQHILQKILAIIQTCRTIKTPLAMPNGGASYPGKDLPPIRVIIKKLSYAPGDA</sequence>
<keyword evidence="2" id="KW-1185">Reference proteome</keyword>
<reference evidence="1 2" key="1">
    <citation type="submission" date="2018-06" db="EMBL/GenBank/DDBJ databases">
        <title>Complete Genomes of Monosporascus.</title>
        <authorList>
            <person name="Robinson A.J."/>
            <person name="Natvig D.O."/>
        </authorList>
    </citation>
    <scope>NUCLEOTIDE SEQUENCE [LARGE SCALE GENOMIC DNA]</scope>
    <source>
        <strain evidence="1 2">CBS 110550</strain>
    </source>
</reference>
<dbReference type="Proteomes" id="UP000293360">
    <property type="component" value="Unassembled WGS sequence"/>
</dbReference>
<comment type="caution">
    <text evidence="1">The sequence shown here is derived from an EMBL/GenBank/DDBJ whole genome shotgun (WGS) entry which is preliminary data.</text>
</comment>
<evidence type="ECO:0000313" key="1">
    <source>
        <dbReference type="EMBL" id="RYO76639.1"/>
    </source>
</evidence>
<dbReference type="OrthoDB" id="10618595at2759"/>
<accession>A0A4Q4SV67</accession>
<organism evidence="1 2">
    <name type="scientific">Monosporascus ibericus</name>
    <dbReference type="NCBI Taxonomy" id="155417"/>
    <lineage>
        <taxon>Eukaryota</taxon>
        <taxon>Fungi</taxon>
        <taxon>Dikarya</taxon>
        <taxon>Ascomycota</taxon>
        <taxon>Pezizomycotina</taxon>
        <taxon>Sordariomycetes</taxon>
        <taxon>Xylariomycetidae</taxon>
        <taxon>Xylariales</taxon>
        <taxon>Xylariales incertae sedis</taxon>
        <taxon>Monosporascus</taxon>
    </lineage>
</organism>